<sequence length="83" mass="9397">MAPIYRIASMPFNRVWTISFKRTEHIERHQGAGDVSDASEDSQNEESSDPASAKSCTSCVPNARKYTRNLISYLMEKTTLLKQ</sequence>
<feature type="region of interest" description="Disordered" evidence="1">
    <location>
        <begin position="27"/>
        <end position="57"/>
    </location>
</feature>
<protein>
    <submittedName>
        <fullName evidence="2">Uncharacterized protein</fullName>
    </submittedName>
</protein>
<proteinExistence type="predicted"/>
<name>A0ABC8SBF7_9AQUA</name>
<dbReference type="Proteomes" id="UP001642360">
    <property type="component" value="Unassembled WGS sequence"/>
</dbReference>
<reference evidence="2 3" key="1">
    <citation type="submission" date="2024-02" db="EMBL/GenBank/DDBJ databases">
        <authorList>
            <person name="Vignale AGUSTIN F."/>
            <person name="Sosa J E."/>
            <person name="Modenutti C."/>
        </authorList>
    </citation>
    <scope>NUCLEOTIDE SEQUENCE [LARGE SCALE GENOMIC DNA]</scope>
</reference>
<dbReference type="AlphaFoldDB" id="A0ABC8SBF7"/>
<keyword evidence="3" id="KW-1185">Reference proteome</keyword>
<evidence type="ECO:0000256" key="1">
    <source>
        <dbReference type="SAM" id="MobiDB-lite"/>
    </source>
</evidence>
<feature type="compositionally biased region" description="Acidic residues" evidence="1">
    <location>
        <begin position="37"/>
        <end position="48"/>
    </location>
</feature>
<evidence type="ECO:0000313" key="2">
    <source>
        <dbReference type="EMBL" id="CAK9154546.1"/>
    </source>
</evidence>
<accession>A0ABC8SBF7</accession>
<dbReference type="EMBL" id="CAUOFW020002539">
    <property type="protein sequence ID" value="CAK9154546.1"/>
    <property type="molecule type" value="Genomic_DNA"/>
</dbReference>
<comment type="caution">
    <text evidence="2">The sequence shown here is derived from an EMBL/GenBank/DDBJ whole genome shotgun (WGS) entry which is preliminary data.</text>
</comment>
<evidence type="ECO:0000313" key="3">
    <source>
        <dbReference type="Proteomes" id="UP001642360"/>
    </source>
</evidence>
<gene>
    <name evidence="2" type="ORF">ILEXP_LOCUS22873</name>
</gene>
<organism evidence="2 3">
    <name type="scientific">Ilex paraguariensis</name>
    <name type="common">yerba mate</name>
    <dbReference type="NCBI Taxonomy" id="185542"/>
    <lineage>
        <taxon>Eukaryota</taxon>
        <taxon>Viridiplantae</taxon>
        <taxon>Streptophyta</taxon>
        <taxon>Embryophyta</taxon>
        <taxon>Tracheophyta</taxon>
        <taxon>Spermatophyta</taxon>
        <taxon>Magnoliopsida</taxon>
        <taxon>eudicotyledons</taxon>
        <taxon>Gunneridae</taxon>
        <taxon>Pentapetalae</taxon>
        <taxon>asterids</taxon>
        <taxon>campanulids</taxon>
        <taxon>Aquifoliales</taxon>
        <taxon>Aquifoliaceae</taxon>
        <taxon>Ilex</taxon>
    </lineage>
</organism>